<gene>
    <name evidence="2" type="ORF">F7D71_15740</name>
    <name evidence="1" type="ORF">F7D97_14520</name>
</gene>
<protein>
    <submittedName>
        <fullName evidence="1">Phage portal protein</fullName>
    </submittedName>
</protein>
<evidence type="ECO:0000313" key="1">
    <source>
        <dbReference type="EMBL" id="MQN11106.1"/>
    </source>
</evidence>
<dbReference type="RefSeq" id="WP_153079954.1">
    <property type="nucleotide sequence ID" value="NZ_VZAU01000108.1"/>
</dbReference>
<dbReference type="Proteomes" id="UP000423156">
    <property type="component" value="Unassembled WGS sequence"/>
</dbReference>
<dbReference type="EMBL" id="VZCY01000118">
    <property type="protein sequence ID" value="MQN11106.1"/>
    <property type="molecule type" value="Genomic_DNA"/>
</dbReference>
<dbReference type="AlphaFoldDB" id="A0A6A7USY4"/>
<dbReference type="EMBL" id="VZBZ01000175">
    <property type="protein sequence ID" value="MQN79279.1"/>
    <property type="molecule type" value="Genomic_DNA"/>
</dbReference>
<name>A0A6A7USY4_9BACT</name>
<evidence type="ECO:0000313" key="3">
    <source>
        <dbReference type="Proteomes" id="UP000406735"/>
    </source>
</evidence>
<dbReference type="Pfam" id="PF05133">
    <property type="entry name" value="SPP1_portal"/>
    <property type="match status" value="1"/>
</dbReference>
<dbReference type="InterPro" id="IPR021145">
    <property type="entry name" value="Portal_protein_SPP1_Gp6-like"/>
</dbReference>
<evidence type="ECO:0000313" key="2">
    <source>
        <dbReference type="EMBL" id="MQN79279.1"/>
    </source>
</evidence>
<organism evidence="1 3">
    <name type="scientific">Segatella copri</name>
    <dbReference type="NCBI Taxonomy" id="165179"/>
    <lineage>
        <taxon>Bacteria</taxon>
        <taxon>Pseudomonadati</taxon>
        <taxon>Bacteroidota</taxon>
        <taxon>Bacteroidia</taxon>
        <taxon>Bacteroidales</taxon>
        <taxon>Prevotellaceae</taxon>
        <taxon>Segatella</taxon>
    </lineage>
</organism>
<reference evidence="3 4" key="1">
    <citation type="submission" date="2019-09" db="EMBL/GenBank/DDBJ databases">
        <title>Distinct polysaccharide growth profiles of human intestinal Prevotella copri isolates.</title>
        <authorList>
            <person name="Fehlner-Peach H."/>
            <person name="Magnabosco C."/>
            <person name="Raghavan V."/>
            <person name="Scher J.U."/>
            <person name="Tett A."/>
            <person name="Cox L.M."/>
            <person name="Gottsegen C."/>
            <person name="Watters A."/>
            <person name="Wiltshire- Gordon J.D."/>
            <person name="Segata N."/>
            <person name="Bonneau R."/>
            <person name="Littman D.R."/>
        </authorList>
    </citation>
    <scope>NUCLEOTIDE SEQUENCE [LARGE SCALE GENOMIC DNA]</scope>
    <source>
        <strain evidence="2 4">BU41712</strain>
        <strain evidence="1">IK21513</strain>
        <strain evidence="3">iK21513</strain>
    </source>
</reference>
<evidence type="ECO:0000313" key="4">
    <source>
        <dbReference type="Proteomes" id="UP000423156"/>
    </source>
</evidence>
<comment type="caution">
    <text evidence="1">The sequence shown here is derived from an EMBL/GenBank/DDBJ whole genome shotgun (WGS) entry which is preliminary data.</text>
</comment>
<dbReference type="Proteomes" id="UP000406735">
    <property type="component" value="Unassembled WGS sequence"/>
</dbReference>
<sequence length="471" mass="54643">MIDFNELFKRNDVGSIIGELKQRVLDIPLWSTLLSEYEPMLHEIVNDHVGRQDRTLDDGIVEKAARLPIGLEKLLTRRISEFTMAIPVKRVYTYDQADEELKTIVRAIEKIYTCAHIDAVNMHRAKCYYASCQMFTLWYTQKKPNKLYGFDSQYKLKCKTFSPMDGVDIYPYFDEYDDLLALSFEYKRKVTDTEHTFFETYTADHHYKWDLSSDDEESGWNLVDDNEISIDKIPAVFWYRHKPCWEGLKPIRENIEYTISRNSDVVAYNSAPVLKIAGAIVGMERKGESKRVYRVSEDGDVSYVSWQQAIEALKYHVDTLVKLFFMQSQMPDISFENMKSLGNIGYDSRKTLLMDAHLKIGEETGAWIEGFEREANVIKAFLSKMNTKWAARMDEITVEHIITPFIQEDENTQIDKWLKANGNKPLVSQKESIQRAGLSDDPDKTFNEIQGEEEVEATRTAASMPNLFSEE</sequence>
<proteinExistence type="predicted"/>
<accession>A0A6A7USY4</accession>